<evidence type="ECO:0000313" key="1">
    <source>
        <dbReference type="EMBL" id="MDC7692808.1"/>
    </source>
</evidence>
<comment type="caution">
    <text evidence="1">The sequence shown here is derived from an EMBL/GenBank/DDBJ whole genome shotgun (WGS) entry which is preliminary data.</text>
</comment>
<organism evidence="1 2">
    <name type="scientific">Asticcacaulis currens</name>
    <dbReference type="NCBI Taxonomy" id="2984210"/>
    <lineage>
        <taxon>Bacteria</taxon>
        <taxon>Pseudomonadati</taxon>
        <taxon>Pseudomonadota</taxon>
        <taxon>Alphaproteobacteria</taxon>
        <taxon>Caulobacterales</taxon>
        <taxon>Caulobacteraceae</taxon>
        <taxon>Asticcacaulis</taxon>
    </lineage>
</organism>
<gene>
    <name evidence="1" type="ORF">PQU94_00790</name>
</gene>
<sequence length="65" mass="7469">MIVLDWRTLERSLLWLVPASRRNEVANHISVLMELSLTQPPARITAELIVRIGMLMEAQEREPSS</sequence>
<proteinExistence type="predicted"/>
<dbReference type="Proteomes" id="UP001216595">
    <property type="component" value="Unassembled WGS sequence"/>
</dbReference>
<evidence type="ECO:0000313" key="2">
    <source>
        <dbReference type="Proteomes" id="UP001216595"/>
    </source>
</evidence>
<keyword evidence="2" id="KW-1185">Reference proteome</keyword>
<accession>A0ABT5I9E4</accession>
<reference evidence="1 2" key="1">
    <citation type="submission" date="2023-01" db="EMBL/GenBank/DDBJ databases">
        <title>Novel species of the genus Asticcacaulis isolated from rivers.</title>
        <authorList>
            <person name="Lu H."/>
        </authorList>
    </citation>
    <scope>NUCLEOTIDE SEQUENCE [LARGE SCALE GENOMIC DNA]</scope>
    <source>
        <strain evidence="1 2">DXS10W</strain>
    </source>
</reference>
<dbReference type="EMBL" id="JAQQKW010000001">
    <property type="protein sequence ID" value="MDC7692808.1"/>
    <property type="molecule type" value="Genomic_DNA"/>
</dbReference>
<name>A0ABT5I9E4_9CAUL</name>
<dbReference type="RefSeq" id="WP_272739594.1">
    <property type="nucleotide sequence ID" value="NZ_JAQQKW010000001.1"/>
</dbReference>
<protein>
    <submittedName>
        <fullName evidence="1">Uncharacterized protein</fullName>
    </submittedName>
</protein>